<feature type="compositionally biased region" description="Basic and acidic residues" evidence="1">
    <location>
        <begin position="331"/>
        <end position="343"/>
    </location>
</feature>
<reference evidence="2 3" key="1">
    <citation type="submission" date="2020-10" db="EMBL/GenBank/DDBJ databases">
        <title>Aquamicrobium zhengzhouensis sp. nov., a exopolysaccharide producing bacterium isolated from farmland soil.</title>
        <authorList>
            <person name="Wang X."/>
        </authorList>
    </citation>
    <scope>NUCLEOTIDE SEQUENCE [LARGE SCALE GENOMIC DNA]</scope>
    <source>
        <strain evidence="3">cd-1</strain>
    </source>
</reference>
<evidence type="ECO:0000313" key="3">
    <source>
        <dbReference type="Proteomes" id="UP000601789"/>
    </source>
</evidence>
<evidence type="ECO:0000313" key="2">
    <source>
        <dbReference type="EMBL" id="MBI1620171.1"/>
    </source>
</evidence>
<gene>
    <name evidence="2" type="ORF">IOD40_05780</name>
</gene>
<accession>A0ABS0SBV1</accession>
<feature type="compositionally biased region" description="Low complexity" evidence="1">
    <location>
        <begin position="344"/>
        <end position="358"/>
    </location>
</feature>
<feature type="region of interest" description="Disordered" evidence="1">
    <location>
        <begin position="309"/>
        <end position="376"/>
    </location>
</feature>
<keyword evidence="3" id="KW-1185">Reference proteome</keyword>
<evidence type="ECO:0000256" key="1">
    <source>
        <dbReference type="SAM" id="MobiDB-lite"/>
    </source>
</evidence>
<proteinExistence type="predicted"/>
<dbReference type="EMBL" id="JADGMQ010000002">
    <property type="protein sequence ID" value="MBI1620171.1"/>
    <property type="molecule type" value="Genomic_DNA"/>
</dbReference>
<sequence length="376" mass="40225">MSWKVAWKVFVEGRDVTSAMRPYLIDIEVQDKAGSVSDSCSLTFDDRDGQTLLPRDGAFVSVHLQGVLVFEGTVDSCRSSGSRGGGGILKIGAKGFDSRGKVKQPQNLHKDEATLGDFLNDAAKGAGLSEIHIDPDLANISRNYWAAEAESFLHLGQRLAREYHATFKIRGKTAVLVKRGKEQGLPTIQGKVGENVISWDIAPYTGRKVFTKAKVSWFDRDDASFKQEEIEFALNRELPEAENIIRSFAADEDQAKSIGEARKAEAEREGGEGSVELDLTVEAQAEGMFILTGARAGVDGSYRIESVRHKASRSGGSTTMLELKQPGSGVGRDDRKSSAKGAEEAGQGARTGAAASAVGSGGGTGFEGSPELPGQR</sequence>
<name>A0ABS0SBV1_9HYPH</name>
<organism evidence="2 3">
    <name type="scientific">Aquamicrobium zhengzhouense</name>
    <dbReference type="NCBI Taxonomy" id="2781738"/>
    <lineage>
        <taxon>Bacteria</taxon>
        <taxon>Pseudomonadati</taxon>
        <taxon>Pseudomonadota</taxon>
        <taxon>Alphaproteobacteria</taxon>
        <taxon>Hyphomicrobiales</taxon>
        <taxon>Phyllobacteriaceae</taxon>
        <taxon>Aquamicrobium</taxon>
    </lineage>
</organism>
<dbReference type="SUPFAM" id="SSF69279">
    <property type="entry name" value="Phage tail proteins"/>
    <property type="match status" value="1"/>
</dbReference>
<protein>
    <submittedName>
        <fullName evidence="2">Late control D family protein</fullName>
    </submittedName>
</protein>
<comment type="caution">
    <text evidence="2">The sequence shown here is derived from an EMBL/GenBank/DDBJ whole genome shotgun (WGS) entry which is preliminary data.</text>
</comment>
<dbReference type="Proteomes" id="UP000601789">
    <property type="component" value="Unassembled WGS sequence"/>
</dbReference>
<dbReference type="RefSeq" id="WP_198475206.1">
    <property type="nucleotide sequence ID" value="NZ_JADGMQ010000002.1"/>
</dbReference>